<protein>
    <submittedName>
        <fullName evidence="1">Uncharacterized protein</fullName>
    </submittedName>
</protein>
<keyword evidence="2" id="KW-1185">Reference proteome</keyword>
<dbReference type="EMBL" id="JANBPU010000007">
    <property type="protein sequence ID" value="KAJ1921027.1"/>
    <property type="molecule type" value="Genomic_DNA"/>
</dbReference>
<dbReference type="AlphaFoldDB" id="A0A9W8DR05"/>
<accession>A0A9W8DR05</accession>
<evidence type="ECO:0000313" key="2">
    <source>
        <dbReference type="Proteomes" id="UP001150538"/>
    </source>
</evidence>
<gene>
    <name evidence="1" type="ORF">H4219_000885</name>
</gene>
<proteinExistence type="predicted"/>
<organism evidence="1 2">
    <name type="scientific">Mycoemilia scoparia</name>
    <dbReference type="NCBI Taxonomy" id="417184"/>
    <lineage>
        <taxon>Eukaryota</taxon>
        <taxon>Fungi</taxon>
        <taxon>Fungi incertae sedis</taxon>
        <taxon>Zoopagomycota</taxon>
        <taxon>Kickxellomycotina</taxon>
        <taxon>Kickxellomycetes</taxon>
        <taxon>Kickxellales</taxon>
        <taxon>Kickxellaceae</taxon>
        <taxon>Mycoemilia</taxon>
    </lineage>
</organism>
<evidence type="ECO:0000313" key="1">
    <source>
        <dbReference type="EMBL" id="KAJ1921027.1"/>
    </source>
</evidence>
<dbReference type="Proteomes" id="UP001150538">
    <property type="component" value="Unassembled WGS sequence"/>
</dbReference>
<sequence length="98" mass="10247">MVEVMRPPPPVVEELVAAVLVGVVDPEVDELLMVTGVDGVVELAEVAVDDGVVVGGLDPELDPEETEDDLDELDTEDTLELEDCVTPVVGLGPGGWAL</sequence>
<reference evidence="1" key="1">
    <citation type="submission" date="2022-07" db="EMBL/GenBank/DDBJ databases">
        <title>Phylogenomic reconstructions and comparative analyses of Kickxellomycotina fungi.</title>
        <authorList>
            <person name="Reynolds N.K."/>
            <person name="Stajich J.E."/>
            <person name="Barry K."/>
            <person name="Grigoriev I.V."/>
            <person name="Crous P."/>
            <person name="Smith M.E."/>
        </authorList>
    </citation>
    <scope>NUCLEOTIDE SEQUENCE</scope>
    <source>
        <strain evidence="1">NBRC 100468</strain>
    </source>
</reference>
<comment type="caution">
    <text evidence="1">The sequence shown here is derived from an EMBL/GenBank/DDBJ whole genome shotgun (WGS) entry which is preliminary data.</text>
</comment>
<name>A0A9W8DR05_9FUNG</name>